<feature type="compositionally biased region" description="Polar residues" evidence="1">
    <location>
        <begin position="95"/>
        <end position="104"/>
    </location>
</feature>
<evidence type="ECO:0000256" key="1">
    <source>
        <dbReference type="SAM" id="MobiDB-lite"/>
    </source>
</evidence>
<name>A0A0D0DFF7_9AGAM</name>
<dbReference type="Proteomes" id="UP000054538">
    <property type="component" value="Unassembled WGS sequence"/>
</dbReference>
<dbReference type="STRING" id="930991.A0A0D0DFF7"/>
<keyword evidence="3" id="KW-1185">Reference proteome</keyword>
<organism evidence="2 3">
    <name type="scientific">Paxillus rubicundulus Ve08.2h10</name>
    <dbReference type="NCBI Taxonomy" id="930991"/>
    <lineage>
        <taxon>Eukaryota</taxon>
        <taxon>Fungi</taxon>
        <taxon>Dikarya</taxon>
        <taxon>Basidiomycota</taxon>
        <taxon>Agaricomycotina</taxon>
        <taxon>Agaricomycetes</taxon>
        <taxon>Agaricomycetidae</taxon>
        <taxon>Boletales</taxon>
        <taxon>Paxilineae</taxon>
        <taxon>Paxillaceae</taxon>
        <taxon>Paxillus</taxon>
    </lineage>
</organism>
<evidence type="ECO:0000313" key="2">
    <source>
        <dbReference type="EMBL" id="KIK79819.1"/>
    </source>
</evidence>
<feature type="compositionally biased region" description="Basic residues" evidence="1">
    <location>
        <begin position="212"/>
        <end position="222"/>
    </location>
</feature>
<protein>
    <submittedName>
        <fullName evidence="2">Uncharacterized protein</fullName>
    </submittedName>
</protein>
<feature type="compositionally biased region" description="Polar residues" evidence="1">
    <location>
        <begin position="117"/>
        <end position="127"/>
    </location>
</feature>
<gene>
    <name evidence="2" type="ORF">PAXRUDRAFT_262000</name>
</gene>
<accession>A0A0D0DFF7</accession>
<proteinExistence type="predicted"/>
<sequence length="445" mass="47953">MYFFTTGPVVATFRLVTSRVDWTAFDPVHVELPAMTNSNMPSKDLPPPKNKLVNRRLTEFFAPSPPSTSSSSLPLPSSTSMSSRAPATASTTNTFRQSASSSRPVTRASKAAAQRRSLPSTSPSNFANPLALFPRTHSHSGAPSPRQTRSASAMATRSSRKRARSPDNHLSASHIVGTPPKLKSPNKRMKKFESNSESEPPQGVIYATSPHSSRKPRARHHLSSATPNRSTSIQGLAASQSLCNINPIASPSGSSKQVVYSSQSDEMELVLPVLESSNLGKVKEDVQGWRHKTFESSGLSLSQAQNDTTKPALLPFSPLRCSPAVSVCGPSPHSDATAHIRSVTGSDNSTVLSETPFYQATCLPSPSDTNEAPPLPPTPQPLDKESKTSKLIADIKARAYAASHFSNDEKPLQFRDLEDSDDDDLDDFLPIGEGKGKRSAYSFCR</sequence>
<dbReference type="EMBL" id="KN826176">
    <property type="protein sequence ID" value="KIK79819.1"/>
    <property type="molecule type" value="Genomic_DNA"/>
</dbReference>
<dbReference type="HOGENOM" id="CLU_615536_0_0_1"/>
<feature type="region of interest" description="Disordered" evidence="1">
    <location>
        <begin position="60"/>
        <end position="234"/>
    </location>
</feature>
<feature type="region of interest" description="Disordered" evidence="1">
    <location>
        <begin position="362"/>
        <end position="387"/>
    </location>
</feature>
<feature type="compositionally biased region" description="Acidic residues" evidence="1">
    <location>
        <begin position="418"/>
        <end position="427"/>
    </location>
</feature>
<feature type="compositionally biased region" description="Polar residues" evidence="1">
    <location>
        <begin position="139"/>
        <end position="148"/>
    </location>
</feature>
<feature type="compositionally biased region" description="Polar residues" evidence="1">
    <location>
        <begin position="223"/>
        <end position="234"/>
    </location>
</feature>
<evidence type="ECO:0000313" key="3">
    <source>
        <dbReference type="Proteomes" id="UP000054538"/>
    </source>
</evidence>
<reference evidence="2 3" key="1">
    <citation type="submission" date="2014-04" db="EMBL/GenBank/DDBJ databases">
        <authorList>
            <consortium name="DOE Joint Genome Institute"/>
            <person name="Kuo A."/>
            <person name="Kohler A."/>
            <person name="Jargeat P."/>
            <person name="Nagy L.G."/>
            <person name="Floudas D."/>
            <person name="Copeland A."/>
            <person name="Barry K.W."/>
            <person name="Cichocki N."/>
            <person name="Veneault-Fourrey C."/>
            <person name="LaButti K."/>
            <person name="Lindquist E.A."/>
            <person name="Lipzen A."/>
            <person name="Lundell T."/>
            <person name="Morin E."/>
            <person name="Murat C."/>
            <person name="Sun H."/>
            <person name="Tunlid A."/>
            <person name="Henrissat B."/>
            <person name="Grigoriev I.V."/>
            <person name="Hibbett D.S."/>
            <person name="Martin F."/>
            <person name="Nordberg H.P."/>
            <person name="Cantor M.N."/>
            <person name="Hua S.X."/>
        </authorList>
    </citation>
    <scope>NUCLEOTIDE SEQUENCE [LARGE SCALE GENOMIC DNA]</scope>
    <source>
        <strain evidence="2 3">Ve08.2h10</strain>
    </source>
</reference>
<dbReference type="AlphaFoldDB" id="A0A0D0DFF7"/>
<feature type="compositionally biased region" description="Basic and acidic residues" evidence="1">
    <location>
        <begin position="408"/>
        <end position="417"/>
    </location>
</feature>
<feature type="compositionally biased region" description="Low complexity" evidence="1">
    <location>
        <begin position="67"/>
        <end position="94"/>
    </location>
</feature>
<dbReference type="InParanoid" id="A0A0D0DFF7"/>
<reference evidence="3" key="2">
    <citation type="submission" date="2015-01" db="EMBL/GenBank/DDBJ databases">
        <title>Evolutionary Origins and Diversification of the Mycorrhizal Mutualists.</title>
        <authorList>
            <consortium name="DOE Joint Genome Institute"/>
            <consortium name="Mycorrhizal Genomics Consortium"/>
            <person name="Kohler A."/>
            <person name="Kuo A."/>
            <person name="Nagy L.G."/>
            <person name="Floudas D."/>
            <person name="Copeland A."/>
            <person name="Barry K.W."/>
            <person name="Cichocki N."/>
            <person name="Veneault-Fourrey C."/>
            <person name="LaButti K."/>
            <person name="Lindquist E.A."/>
            <person name="Lipzen A."/>
            <person name="Lundell T."/>
            <person name="Morin E."/>
            <person name="Murat C."/>
            <person name="Riley R."/>
            <person name="Ohm R."/>
            <person name="Sun H."/>
            <person name="Tunlid A."/>
            <person name="Henrissat B."/>
            <person name="Grigoriev I.V."/>
            <person name="Hibbett D.S."/>
            <person name="Martin F."/>
        </authorList>
    </citation>
    <scope>NUCLEOTIDE SEQUENCE [LARGE SCALE GENOMIC DNA]</scope>
    <source>
        <strain evidence="3">Ve08.2h10</strain>
    </source>
</reference>
<feature type="region of interest" description="Disordered" evidence="1">
    <location>
        <begin position="408"/>
        <end position="445"/>
    </location>
</feature>